<reference evidence="1" key="1">
    <citation type="submission" date="2019-11" db="UniProtKB">
        <authorList>
            <consortium name="WormBaseParasite"/>
        </authorList>
    </citation>
    <scope>IDENTIFICATION</scope>
</reference>
<sequence length="73" mass="7888">MSLVLPVKSHSCVCVLLKDMYHGAGLASSGSISRGRSFPNKKRHHNCLPTHSLCCSTERNVTLSSPLLSPSPR</sequence>
<dbReference type="WBParaSite" id="MCU_014534-RA">
    <property type="protein sequence ID" value="MCU_014534-RA"/>
    <property type="gene ID" value="MCU_014534"/>
</dbReference>
<evidence type="ECO:0000313" key="1">
    <source>
        <dbReference type="WBParaSite" id="MCU_014534-RA"/>
    </source>
</evidence>
<dbReference type="AlphaFoldDB" id="A0A5K3G2Q6"/>
<name>A0A5K3G2Q6_MESCO</name>
<proteinExistence type="predicted"/>
<protein>
    <submittedName>
        <fullName evidence="1">Secreted protein</fullName>
    </submittedName>
</protein>
<accession>A0A5K3G2Q6</accession>
<organism evidence="1">
    <name type="scientific">Mesocestoides corti</name>
    <name type="common">Flatworm</name>
    <dbReference type="NCBI Taxonomy" id="53468"/>
    <lineage>
        <taxon>Eukaryota</taxon>
        <taxon>Metazoa</taxon>
        <taxon>Spiralia</taxon>
        <taxon>Lophotrochozoa</taxon>
        <taxon>Platyhelminthes</taxon>
        <taxon>Cestoda</taxon>
        <taxon>Eucestoda</taxon>
        <taxon>Cyclophyllidea</taxon>
        <taxon>Mesocestoididae</taxon>
        <taxon>Mesocestoides</taxon>
    </lineage>
</organism>